<dbReference type="Pfam" id="PF00662">
    <property type="entry name" value="Proton_antipo_N"/>
    <property type="match status" value="1"/>
</dbReference>
<evidence type="ECO:0000256" key="3">
    <source>
        <dbReference type="ARBA" id="ARBA00022475"/>
    </source>
</evidence>
<dbReference type="InterPro" id="IPR046396">
    <property type="entry name" value="Transporter_DabB"/>
</dbReference>
<dbReference type="Proteomes" id="UP000198284">
    <property type="component" value="Unassembled WGS sequence"/>
</dbReference>
<keyword evidence="5 7" id="KW-1133">Transmembrane helix</keyword>
<accession>A0A239KCU9</accession>
<organism evidence="11 12">
    <name type="scientific">Noviherbaspirillum humi</name>
    <dbReference type="NCBI Taxonomy" id="1688639"/>
    <lineage>
        <taxon>Bacteria</taxon>
        <taxon>Pseudomonadati</taxon>
        <taxon>Pseudomonadota</taxon>
        <taxon>Betaproteobacteria</taxon>
        <taxon>Burkholderiales</taxon>
        <taxon>Oxalobacteraceae</taxon>
        <taxon>Noviherbaspirillum</taxon>
    </lineage>
</organism>
<feature type="transmembrane region" description="Helical" evidence="7">
    <location>
        <begin position="123"/>
        <end position="144"/>
    </location>
</feature>
<dbReference type="AlphaFoldDB" id="A0A239KCU9"/>
<evidence type="ECO:0000256" key="7">
    <source>
        <dbReference type="HAMAP-Rule" id="MF_00862"/>
    </source>
</evidence>
<comment type="similarity">
    <text evidence="7">Belongs to the inorganic carbon transporter (TC 9.A.2) DabB family.</text>
</comment>
<comment type="function">
    <text evidence="7">Part of an energy-coupled inorganic carbon pump.</text>
</comment>
<feature type="transmembrane region" description="Helical" evidence="7">
    <location>
        <begin position="69"/>
        <end position="88"/>
    </location>
</feature>
<dbReference type="OrthoDB" id="9811798at2"/>
<keyword evidence="6 7" id="KW-0472">Membrane</keyword>
<evidence type="ECO:0000256" key="6">
    <source>
        <dbReference type="ARBA" id="ARBA00023136"/>
    </source>
</evidence>
<keyword evidence="2 7" id="KW-0813">Transport</keyword>
<evidence type="ECO:0000259" key="10">
    <source>
        <dbReference type="Pfam" id="PF00662"/>
    </source>
</evidence>
<feature type="transmembrane region" description="Helical" evidence="7">
    <location>
        <begin position="156"/>
        <end position="174"/>
    </location>
</feature>
<dbReference type="Pfam" id="PF00361">
    <property type="entry name" value="Proton_antipo_M"/>
    <property type="match status" value="1"/>
</dbReference>
<feature type="transmembrane region" description="Helical" evidence="7">
    <location>
        <begin position="100"/>
        <end position="117"/>
    </location>
</feature>
<keyword evidence="3 7" id="KW-1003">Cell membrane</keyword>
<dbReference type="InterPro" id="IPR003945">
    <property type="entry name" value="NU5C-like"/>
</dbReference>
<keyword evidence="4 7" id="KW-0812">Transmembrane</keyword>
<dbReference type="PRINTS" id="PR01434">
    <property type="entry name" value="NADHDHGNASE5"/>
</dbReference>
<feature type="domain" description="NADH-Ubiquinone oxidoreductase (complex I) chain 5 N-terminal" evidence="10">
    <location>
        <begin position="61"/>
        <end position="101"/>
    </location>
</feature>
<dbReference type="GO" id="GO:0042773">
    <property type="term" value="P:ATP synthesis coupled electron transport"/>
    <property type="evidence" value="ECO:0007669"/>
    <property type="project" value="InterPro"/>
</dbReference>
<dbReference type="GO" id="GO:0015990">
    <property type="term" value="P:electron transport coupled proton transport"/>
    <property type="evidence" value="ECO:0007669"/>
    <property type="project" value="TreeGrafter"/>
</dbReference>
<dbReference type="GO" id="GO:0012505">
    <property type="term" value="C:endomembrane system"/>
    <property type="evidence" value="ECO:0007669"/>
    <property type="project" value="UniProtKB-SubCell"/>
</dbReference>
<dbReference type="InterPro" id="IPR001516">
    <property type="entry name" value="Proton_antipo_N"/>
</dbReference>
<evidence type="ECO:0000256" key="5">
    <source>
        <dbReference type="ARBA" id="ARBA00022989"/>
    </source>
</evidence>
<name>A0A239KCU9_9BURK</name>
<feature type="transmembrane region" description="Helical" evidence="7">
    <location>
        <begin position="265"/>
        <end position="282"/>
    </location>
</feature>
<feature type="transmembrane region" description="Helical" evidence="7">
    <location>
        <begin position="233"/>
        <end position="253"/>
    </location>
</feature>
<evidence type="ECO:0000313" key="11">
    <source>
        <dbReference type="EMBL" id="SNT15800.1"/>
    </source>
</evidence>
<evidence type="ECO:0000256" key="4">
    <source>
        <dbReference type="ARBA" id="ARBA00022692"/>
    </source>
</evidence>
<comment type="subcellular location">
    <subcellularLocation>
        <location evidence="7">Cell membrane</location>
        <topology evidence="7">Multi-pass membrane protein</topology>
    </subcellularLocation>
    <subcellularLocation>
        <location evidence="1">Endomembrane system</location>
        <topology evidence="1">Multi-pass membrane protein</topology>
    </subcellularLocation>
    <subcellularLocation>
        <location evidence="8">Membrane</location>
        <topology evidence="8">Multi-pass membrane protein</topology>
    </subcellularLocation>
</comment>
<dbReference type="RefSeq" id="WP_089400842.1">
    <property type="nucleotide sequence ID" value="NZ_FZOT01000015.1"/>
</dbReference>
<feature type="transmembrane region" description="Helical" evidence="7">
    <location>
        <begin position="38"/>
        <end position="57"/>
    </location>
</feature>
<dbReference type="InterPro" id="IPR001750">
    <property type="entry name" value="ND/Mrp_TM"/>
</dbReference>
<feature type="transmembrane region" description="Helical" evidence="7">
    <location>
        <begin position="6"/>
        <end position="26"/>
    </location>
</feature>
<dbReference type="HAMAP" id="MF_00862">
    <property type="entry name" value="DabB"/>
    <property type="match status" value="1"/>
</dbReference>
<dbReference type="GO" id="GO:0008137">
    <property type="term" value="F:NADH dehydrogenase (ubiquinone) activity"/>
    <property type="evidence" value="ECO:0007669"/>
    <property type="project" value="InterPro"/>
</dbReference>
<dbReference type="PANTHER" id="PTHR42829:SF1">
    <property type="entry name" value="INORGANIC CARBON TRANSPORTER SUBUNIT DABB-RELATED"/>
    <property type="match status" value="1"/>
</dbReference>
<dbReference type="PANTHER" id="PTHR42829">
    <property type="entry name" value="NADH-UBIQUINONE OXIDOREDUCTASE CHAIN 5"/>
    <property type="match status" value="1"/>
</dbReference>
<sequence length="519" mass="54895">MAPFTFDTLAWCVPATYLAASGWAALDRRLDETWRVAAVASLISLAVALAAGAGAAWQAASAGIRADGLGLAMTLLIALLGWVILRYSRRYLAGEPGQGRYLKAMLLTLASVATVALTDHLGVLVLAWAMSSLGLHALLTFYADRPAALIVAHKKFLASRLAELCLAGALALVYRDTGSLYLDDIAAHLQGMSTLPPGLAIAAALVALAVIFKSAQLPVHGWLIQVMEAPTPVSALLHAGVVNLGGLVLIRLAPLMTAATPAREMLIAVGSLSAVLAGLVMMTRISIKVRLAWSTCAQMGFMLMECGLGLYDLAFLHLMAHSLYKAHAFLSAGDTVSEVRRRDLLPAFVQRKPLPALVQKLAAAPIAVGAVAASAAAWSLLMPHLHLSAAAVLVAGLGLAPLLWHGMLAGAVRLLALAQLYIAWHLVFSVMVGTPAAPASTPVLAWIGACFVLLYLTQAWLQAFPRGRLAARLYPWAYAGFYLDERFTRLTFRLWPARMPAHVVGASALPRPAAQGENA</sequence>
<dbReference type="GO" id="GO:0005886">
    <property type="term" value="C:plasma membrane"/>
    <property type="evidence" value="ECO:0007669"/>
    <property type="project" value="UniProtKB-SubCell"/>
</dbReference>
<evidence type="ECO:0000259" key="9">
    <source>
        <dbReference type="Pfam" id="PF00361"/>
    </source>
</evidence>
<evidence type="ECO:0000256" key="1">
    <source>
        <dbReference type="ARBA" id="ARBA00004127"/>
    </source>
</evidence>
<gene>
    <name evidence="7" type="primary">dabB</name>
    <name evidence="11" type="ORF">SAMN06265795_11599</name>
</gene>
<evidence type="ECO:0000256" key="8">
    <source>
        <dbReference type="RuleBase" id="RU000320"/>
    </source>
</evidence>
<proteinExistence type="inferred from homology"/>
<feature type="transmembrane region" description="Helical" evidence="7">
    <location>
        <begin position="411"/>
        <end position="431"/>
    </location>
</feature>
<feature type="transmembrane region" description="Helical" evidence="7">
    <location>
        <begin position="443"/>
        <end position="464"/>
    </location>
</feature>
<feature type="domain" description="NADH:quinone oxidoreductase/Mrp antiporter transmembrane" evidence="9">
    <location>
        <begin position="120"/>
        <end position="364"/>
    </location>
</feature>
<feature type="transmembrane region" description="Helical" evidence="7">
    <location>
        <begin position="194"/>
        <end position="212"/>
    </location>
</feature>
<protein>
    <recommendedName>
        <fullName evidence="7">Probable inorganic carbon transporter subunit DabB</fullName>
    </recommendedName>
</protein>
<evidence type="ECO:0000256" key="2">
    <source>
        <dbReference type="ARBA" id="ARBA00022448"/>
    </source>
</evidence>
<reference evidence="11 12" key="1">
    <citation type="submission" date="2017-06" db="EMBL/GenBank/DDBJ databases">
        <authorList>
            <person name="Kim H.J."/>
            <person name="Triplett B.A."/>
        </authorList>
    </citation>
    <scope>NUCLEOTIDE SEQUENCE [LARGE SCALE GENOMIC DNA]</scope>
    <source>
        <strain evidence="11 12">U15</strain>
    </source>
</reference>
<evidence type="ECO:0000313" key="12">
    <source>
        <dbReference type="Proteomes" id="UP000198284"/>
    </source>
</evidence>
<comment type="subunit">
    <text evidence="7">Forms a complex with DabA.</text>
</comment>
<dbReference type="NCBIfam" id="NF006029">
    <property type="entry name" value="PRK08168.1"/>
    <property type="match status" value="1"/>
</dbReference>
<dbReference type="EMBL" id="FZOT01000015">
    <property type="protein sequence ID" value="SNT15800.1"/>
    <property type="molecule type" value="Genomic_DNA"/>
</dbReference>
<dbReference type="GO" id="GO:0003954">
    <property type="term" value="F:NADH dehydrogenase activity"/>
    <property type="evidence" value="ECO:0007669"/>
    <property type="project" value="TreeGrafter"/>
</dbReference>
<keyword evidence="12" id="KW-1185">Reference proteome</keyword>
<feature type="transmembrane region" description="Helical" evidence="7">
    <location>
        <begin position="387"/>
        <end position="404"/>
    </location>
</feature>